<organism evidence="2">
    <name type="scientific">Brassica napus</name>
    <name type="common">Rape</name>
    <dbReference type="NCBI Taxonomy" id="3708"/>
    <lineage>
        <taxon>Eukaryota</taxon>
        <taxon>Viridiplantae</taxon>
        <taxon>Streptophyta</taxon>
        <taxon>Embryophyta</taxon>
        <taxon>Tracheophyta</taxon>
        <taxon>Spermatophyta</taxon>
        <taxon>Magnoliopsida</taxon>
        <taxon>eudicotyledons</taxon>
        <taxon>Gunneridae</taxon>
        <taxon>Pentapetalae</taxon>
        <taxon>rosids</taxon>
        <taxon>malvids</taxon>
        <taxon>Brassicales</taxon>
        <taxon>Brassicaceae</taxon>
        <taxon>Brassiceae</taxon>
        <taxon>Brassica</taxon>
    </lineage>
</organism>
<keyword evidence="1" id="KW-0472">Membrane</keyword>
<evidence type="ECO:0000313" key="2">
    <source>
        <dbReference type="EMBL" id="CAF1924462.1"/>
    </source>
</evidence>
<dbReference type="Proteomes" id="UP001295469">
    <property type="component" value="Chromosome C05"/>
</dbReference>
<reference evidence="2" key="1">
    <citation type="submission" date="2021-01" db="EMBL/GenBank/DDBJ databases">
        <authorList>
            <consortium name="Genoscope - CEA"/>
            <person name="William W."/>
        </authorList>
    </citation>
    <scope>NUCLEOTIDE SEQUENCE</scope>
</reference>
<dbReference type="EMBL" id="HG994369">
    <property type="protein sequence ID" value="CAF1924462.1"/>
    <property type="molecule type" value="Genomic_DNA"/>
</dbReference>
<proteinExistence type="predicted"/>
<accession>A0A816L2L5</accession>
<sequence>MFLFSRCTSFFLTRFVSFEILVLLLRKMRRLRCTENDSCYACPSKF</sequence>
<gene>
    <name evidence="2" type="ORF">DARMORV10_C05P07660.1</name>
</gene>
<name>A0A816L2L5_BRANA</name>
<keyword evidence="1" id="KW-0812">Transmembrane</keyword>
<protein>
    <submittedName>
        <fullName evidence="2">(rape) hypothetical protein</fullName>
    </submittedName>
</protein>
<feature type="transmembrane region" description="Helical" evidence="1">
    <location>
        <begin position="6"/>
        <end position="25"/>
    </location>
</feature>
<evidence type="ECO:0000256" key="1">
    <source>
        <dbReference type="SAM" id="Phobius"/>
    </source>
</evidence>
<keyword evidence="1" id="KW-1133">Transmembrane helix</keyword>
<dbReference type="AlphaFoldDB" id="A0A816L2L5"/>